<dbReference type="EMBL" id="CP012661">
    <property type="protein sequence ID" value="AMY70670.1"/>
    <property type="molecule type" value="Genomic_DNA"/>
</dbReference>
<dbReference type="FunFam" id="3.40.50.12780:FF:000011">
    <property type="entry name" value="Acetyl-coenzyme A synthetase 2-like, mitochondrial"/>
    <property type="match status" value="1"/>
</dbReference>
<protein>
    <submittedName>
        <fullName evidence="5">Acyl-CoA sythetase</fullName>
    </submittedName>
</protein>
<dbReference type="FunFam" id="3.30.300.30:FF:000017">
    <property type="entry name" value="Acyl-CoA synthetase short-chain family member 3"/>
    <property type="match status" value="1"/>
</dbReference>
<evidence type="ECO:0000313" key="5">
    <source>
        <dbReference type="EMBL" id="AMY70670.1"/>
    </source>
</evidence>
<dbReference type="InterPro" id="IPR032387">
    <property type="entry name" value="ACAS_N"/>
</dbReference>
<dbReference type="Gene3D" id="3.30.300.30">
    <property type="match status" value="1"/>
</dbReference>
<feature type="domain" description="AMP-binding enzyme C-terminal" evidence="3">
    <location>
        <begin position="510"/>
        <end position="588"/>
    </location>
</feature>
<feature type="domain" description="Acetyl-coenzyme A synthetase N-terminal" evidence="4">
    <location>
        <begin position="3"/>
        <end position="57"/>
    </location>
</feature>
<comment type="similarity">
    <text evidence="1">Belongs to the ATP-dependent AMP-binding enzyme family.</text>
</comment>
<proteinExistence type="inferred from homology"/>
<dbReference type="GO" id="GO:0070013">
    <property type="term" value="C:intracellular organelle lumen"/>
    <property type="evidence" value="ECO:0007669"/>
    <property type="project" value="UniProtKB-ARBA"/>
</dbReference>
<keyword evidence="6" id="KW-1185">Reference proteome</keyword>
<accession>A0A159Z7U4</accession>
<dbReference type="CDD" id="cd05967">
    <property type="entry name" value="PrpE"/>
    <property type="match status" value="1"/>
</dbReference>
<dbReference type="PATRIC" id="fig|1335048.3.peg.3569"/>
<dbReference type="InterPro" id="IPR020845">
    <property type="entry name" value="AMP-binding_CS"/>
</dbReference>
<gene>
    <name evidence="5" type="ORF">AKL17_3445</name>
</gene>
<dbReference type="OrthoDB" id="9803968at2"/>
<dbReference type="Pfam" id="PF00501">
    <property type="entry name" value="AMP-binding"/>
    <property type="match status" value="1"/>
</dbReference>
<dbReference type="PANTHER" id="PTHR43347:SF3">
    <property type="entry name" value="ACYL-COA SYNTHETASE SHORT-CHAIN FAMILY MEMBER 3, MITOCHONDRIAL"/>
    <property type="match status" value="1"/>
</dbReference>
<dbReference type="Proteomes" id="UP000076128">
    <property type="component" value="Chromosome"/>
</dbReference>
<dbReference type="InterPro" id="IPR025110">
    <property type="entry name" value="AMP-bd_C"/>
</dbReference>
<dbReference type="STRING" id="1335048.AKL17_3445"/>
<reference evidence="5 6" key="1">
    <citation type="submission" date="2015-09" db="EMBL/GenBank/DDBJ databases">
        <title>Complete genome sequence of Defluviimonas alba cai42t isolated from an oilfield in Xinjiang.</title>
        <authorList>
            <person name="Geng S."/>
            <person name="Pan X."/>
            <person name="Wu X."/>
        </authorList>
    </citation>
    <scope>NUCLEOTIDE SEQUENCE [LARGE SCALE GENOMIC DNA]</scope>
    <source>
        <strain evidence="6">cai42</strain>
    </source>
</reference>
<dbReference type="InterPro" id="IPR000873">
    <property type="entry name" value="AMP-dep_synth/lig_dom"/>
</dbReference>
<feature type="domain" description="AMP-dependent synthetase/ligase" evidence="2">
    <location>
        <begin position="74"/>
        <end position="444"/>
    </location>
</feature>
<sequence length="631" mass="68636">MAYQDVYQAWQSDPEGFWMQAAEAIDWTRPPSKALFDDKAPLYEWFCDGQVNTCWNAVDRHVLAGRGEQLAIIHDSPVTHSTKGITYRELQARVASLAGALRAKGVEKGDRVIIYMPMIPEALEAMLACARLGAIHSVVFGGFAAHELAVRIDDCEPKAIIAASCGIEPGRVVHYKPLLDNAIDMARHKPSFCVIHQREQEVAKLIEGRDFAWHTFQYGVEPADCVPVSGDHPVYILYTSGTTGQPKGVVRPTGGHLVALQWSMKNIYNIEAGDVFWAASDVGWVVGHSYICYGPLIAGATTIVFEGKPVGTPDAGTFWRVIQNHKVKSFFTAPTALRAIKREDPAGILARDYNMRSLGALYLAGERADPDTILWAQQILGLPVIDHWWQTETGWAIAANPLGIEELPVKIGSPSVAMPGYDVQVLDEGGHPLPAGELGAIAVKLPLPPGTLPTLWNAEERFRKSYLAHFPGYYETGDAGYKDADGYLYIMARTDDVINVAGHRLSTGAMEEVLAGHPDVAECAVIGVGDALKGQLPMGFLCLNKGTEKTPEQVVKDCVKRVRDQIGPVAAFKLACVVDRLPKTRSGKILRATMVKIADGEPWKMPATIDDPAVLDEIAGALKALGYPAEG</sequence>
<dbReference type="PROSITE" id="PS00455">
    <property type="entry name" value="AMP_BINDING"/>
    <property type="match status" value="1"/>
</dbReference>
<dbReference type="SUPFAM" id="SSF56801">
    <property type="entry name" value="Acetyl-CoA synthetase-like"/>
    <property type="match status" value="1"/>
</dbReference>
<name>A0A159Z7U4_9RHOB</name>
<evidence type="ECO:0000259" key="3">
    <source>
        <dbReference type="Pfam" id="PF13193"/>
    </source>
</evidence>
<evidence type="ECO:0000259" key="4">
    <source>
        <dbReference type="Pfam" id="PF16177"/>
    </source>
</evidence>
<dbReference type="RefSeq" id="WP_066815290.1">
    <property type="nucleotide sequence ID" value="NZ_CP012661.1"/>
</dbReference>
<dbReference type="GO" id="GO:0050218">
    <property type="term" value="F:propionate-CoA ligase activity"/>
    <property type="evidence" value="ECO:0007669"/>
    <property type="project" value="TreeGrafter"/>
</dbReference>
<evidence type="ECO:0000313" key="6">
    <source>
        <dbReference type="Proteomes" id="UP000076128"/>
    </source>
</evidence>
<organism evidence="5 6">
    <name type="scientific">Frigidibacter mobilis</name>
    <dbReference type="NCBI Taxonomy" id="1335048"/>
    <lineage>
        <taxon>Bacteria</taxon>
        <taxon>Pseudomonadati</taxon>
        <taxon>Pseudomonadota</taxon>
        <taxon>Alphaproteobacteria</taxon>
        <taxon>Rhodobacterales</taxon>
        <taxon>Paracoccaceae</taxon>
        <taxon>Frigidibacter</taxon>
    </lineage>
</organism>
<dbReference type="Pfam" id="PF16177">
    <property type="entry name" value="ACAS_N"/>
    <property type="match status" value="1"/>
</dbReference>
<dbReference type="Pfam" id="PF13193">
    <property type="entry name" value="AMP-binding_C"/>
    <property type="match status" value="1"/>
</dbReference>
<dbReference type="AlphaFoldDB" id="A0A159Z7U4"/>
<dbReference type="InterPro" id="IPR045851">
    <property type="entry name" value="AMP-bd_C_sf"/>
</dbReference>
<dbReference type="PANTHER" id="PTHR43347">
    <property type="entry name" value="ACYL-COA SYNTHETASE"/>
    <property type="match status" value="1"/>
</dbReference>
<dbReference type="KEGG" id="daa:AKL17_3445"/>
<evidence type="ECO:0000256" key="1">
    <source>
        <dbReference type="ARBA" id="ARBA00006432"/>
    </source>
</evidence>
<dbReference type="InterPro" id="IPR042099">
    <property type="entry name" value="ANL_N_sf"/>
</dbReference>
<evidence type="ECO:0000259" key="2">
    <source>
        <dbReference type="Pfam" id="PF00501"/>
    </source>
</evidence>
<dbReference type="Gene3D" id="3.40.50.12780">
    <property type="entry name" value="N-terminal domain of ligase-like"/>
    <property type="match status" value="1"/>
</dbReference>